<evidence type="ECO:0000256" key="2">
    <source>
        <dbReference type="ARBA" id="ARBA00022803"/>
    </source>
</evidence>
<dbReference type="PROSITE" id="PS50005">
    <property type="entry name" value="TPR"/>
    <property type="match status" value="1"/>
</dbReference>
<keyword evidence="1" id="KW-0677">Repeat</keyword>
<evidence type="ECO:0000313" key="5">
    <source>
        <dbReference type="Proteomes" id="UP001217963"/>
    </source>
</evidence>
<keyword evidence="5" id="KW-1185">Reference proteome</keyword>
<dbReference type="InterPro" id="IPR011990">
    <property type="entry name" value="TPR-like_helical_dom_sf"/>
</dbReference>
<dbReference type="InterPro" id="IPR019734">
    <property type="entry name" value="TPR_rpt"/>
</dbReference>
<organism evidence="4 5">
    <name type="scientific">Encephalitozoon hellem</name>
    <name type="common">Microsporidian parasite</name>
    <dbReference type="NCBI Taxonomy" id="27973"/>
    <lineage>
        <taxon>Eukaryota</taxon>
        <taxon>Fungi</taxon>
        <taxon>Fungi incertae sedis</taxon>
        <taxon>Microsporidia</taxon>
        <taxon>Unikaryonidae</taxon>
        <taxon>Encephalitozoon</taxon>
    </lineage>
</organism>
<dbReference type="InterPro" id="IPR044244">
    <property type="entry name" value="TTC27/Emw1"/>
</dbReference>
<feature type="repeat" description="TPR" evidence="3">
    <location>
        <begin position="328"/>
        <end position="361"/>
    </location>
</feature>
<evidence type="ECO:0000256" key="1">
    <source>
        <dbReference type="ARBA" id="ARBA00022737"/>
    </source>
</evidence>
<sequence>MEDLKAFVKLNVCTSCCFEEKGSEHAGAFKSGIVSLDLLLAITPENEEEESRLRYVTNLCLMHPKPFPISNKLSGLEKACMRLSFGEYEGIDLSMYDFKHELVGSVPTNSGIYENAILIVRCSGTKNGKEHVYTTERYEFGNEIVQSLTVEEQSILLVEMIKIFNTEICQDLRKLKVQAYIDRILFPRNEKSEIVGRTARYYLMALNLEPCELESYYGEITDLTFEHPFVFRNEWEKLLGDAYYSHSAYSKALEYFEKYKCNAKIINCLVKLNRNDEAVERALEEIESIGRPKCLQSKIRLCNMNIVVGTITGKEMYFDAALDAYYSYEPLKAKGIYFLKAGNAGKAIASFEEALRMVPRNTEIQFLYASALTSAERFSEAAAVYERLVADDQKNTVFLRNLAMCRIQLEDIKNGLASLKKASMYDQNVMHAYFLMSIKYNLPKEIRYSLERVDFFEDLEDAVMYLVGNKVLSKDEVKSALKRNNRITSMAESLIEKIDSSQS</sequence>
<dbReference type="SMART" id="SM00028">
    <property type="entry name" value="TPR"/>
    <property type="match status" value="2"/>
</dbReference>
<dbReference type="Gene3D" id="1.25.40.10">
    <property type="entry name" value="Tetratricopeptide repeat domain"/>
    <property type="match status" value="1"/>
</dbReference>
<dbReference type="Pfam" id="PF13432">
    <property type="entry name" value="TPR_16"/>
    <property type="match status" value="1"/>
</dbReference>
<protein>
    <submittedName>
        <fullName evidence="4">Anaphase-promoting complex subunit Cut9</fullName>
    </submittedName>
</protein>
<dbReference type="PANTHER" id="PTHR16193">
    <property type="entry name" value="TETRATRICOPEPTIDE REPEAT PROTEIN 27"/>
    <property type="match status" value="1"/>
</dbReference>
<reference evidence="4 5" key="1">
    <citation type="submission" date="2023-02" db="EMBL/GenBank/DDBJ databases">
        <title>Encephalitozoon hellem ATCC 50451 complete genome.</title>
        <authorList>
            <person name="Mascarenhas dos Santos A.C."/>
            <person name="Julian A.T."/>
            <person name="Pombert J.-F."/>
        </authorList>
    </citation>
    <scope>NUCLEOTIDE SEQUENCE [LARGE SCALE GENOMIC DNA]</scope>
    <source>
        <strain evidence="4 5">ATCC 50451</strain>
    </source>
</reference>
<dbReference type="PANTHER" id="PTHR16193:SF0">
    <property type="entry name" value="TETRATRICOPEPTIDE REPEAT PROTEIN 27"/>
    <property type="match status" value="1"/>
</dbReference>
<evidence type="ECO:0000256" key="3">
    <source>
        <dbReference type="PROSITE-ProRule" id="PRU00339"/>
    </source>
</evidence>
<proteinExistence type="predicted"/>
<gene>
    <name evidence="4" type="ORF">PFJ87_03g01520</name>
</gene>
<keyword evidence="2 3" id="KW-0802">TPR repeat</keyword>
<accession>A0ABY8CMT1</accession>
<dbReference type="SUPFAM" id="SSF48452">
    <property type="entry name" value="TPR-like"/>
    <property type="match status" value="1"/>
</dbReference>
<name>A0ABY8CMT1_ENCHE</name>
<dbReference type="Proteomes" id="UP001217963">
    <property type="component" value="Chromosome III"/>
</dbReference>
<evidence type="ECO:0000313" key="4">
    <source>
        <dbReference type="EMBL" id="WEL38292.1"/>
    </source>
</evidence>
<dbReference type="EMBL" id="CP119064">
    <property type="protein sequence ID" value="WEL38292.1"/>
    <property type="molecule type" value="Genomic_DNA"/>
</dbReference>